<organism evidence="2">
    <name type="scientific">Metalysinibacillus saudimassiliensis</name>
    <dbReference type="NCBI Taxonomy" id="1461583"/>
    <lineage>
        <taxon>Bacteria</taxon>
        <taxon>Bacillati</taxon>
        <taxon>Bacillota</taxon>
        <taxon>Bacilli</taxon>
        <taxon>Bacillales</taxon>
        <taxon>Caryophanaceae</taxon>
        <taxon>Metalysinibacillus</taxon>
    </lineage>
</organism>
<dbReference type="AlphaFoldDB" id="A0A078M464"/>
<evidence type="ECO:0000313" key="2">
    <source>
        <dbReference type="EMBL" id="CEA02288.1"/>
    </source>
</evidence>
<protein>
    <recommendedName>
        <fullName evidence="1">Amphi-Trp domain-containing protein</fullName>
    </recommendedName>
</protein>
<sequence length="91" mass="10774">MTTKNSTRANIMIDYKQRMSKQEVATFLRTIADKLEQEGKFTLTQGEQTHEVEPSASPLLEVEYQERNGKYKFEIELEWRPNDHKRSLIIE</sequence>
<dbReference type="NCBIfam" id="TIGR04354">
    <property type="entry name" value="amphi-Trp"/>
    <property type="match status" value="1"/>
</dbReference>
<dbReference type="PATRIC" id="fig|1461583.4.peg.1157"/>
<proteinExistence type="predicted"/>
<name>A0A078M464_9BACL</name>
<dbReference type="HOGENOM" id="CLU_160437_2_0_9"/>
<feature type="domain" description="Amphi-Trp" evidence="1">
    <location>
        <begin position="10"/>
        <end position="87"/>
    </location>
</feature>
<reference evidence="2" key="1">
    <citation type="submission" date="2014-07" db="EMBL/GenBank/DDBJ databases">
        <authorList>
            <person name="Urmite Genomes Urmite Genomes"/>
        </authorList>
    </citation>
    <scope>NUCLEOTIDE SEQUENCE</scope>
    <source>
        <strain evidence="2">13S34_air</strain>
    </source>
</reference>
<accession>A0A078M464</accession>
<evidence type="ECO:0000259" key="1">
    <source>
        <dbReference type="Pfam" id="PF20068"/>
    </source>
</evidence>
<dbReference type="Pfam" id="PF20068">
    <property type="entry name" value="Amphi-Trp"/>
    <property type="match status" value="1"/>
</dbReference>
<gene>
    <name evidence="2" type="ORF">BN1050_01199</name>
</gene>
<dbReference type="EMBL" id="LN483074">
    <property type="protein sequence ID" value="CEA02288.1"/>
    <property type="molecule type" value="Genomic_DNA"/>
</dbReference>
<dbReference type="InterPro" id="IPR027598">
    <property type="entry name" value="Amphi-Trp_dom"/>
</dbReference>